<gene>
    <name evidence="2" type="ORF">B0H17DRAFT_1237504</name>
</gene>
<evidence type="ECO:0000256" key="1">
    <source>
        <dbReference type="SAM" id="MobiDB-lite"/>
    </source>
</evidence>
<comment type="caution">
    <text evidence="2">The sequence shown here is derived from an EMBL/GenBank/DDBJ whole genome shotgun (WGS) entry which is preliminary data.</text>
</comment>
<evidence type="ECO:0000313" key="2">
    <source>
        <dbReference type="EMBL" id="KAJ7702827.1"/>
    </source>
</evidence>
<dbReference type="Proteomes" id="UP001221757">
    <property type="component" value="Unassembled WGS sequence"/>
</dbReference>
<feature type="region of interest" description="Disordered" evidence="1">
    <location>
        <begin position="1"/>
        <end position="36"/>
    </location>
</feature>
<sequence>MMASYATPSQHFQQSPYSDHPDALPPHPQAPYASPYGAYGTDSQLTEYRDDPVYPPAGASPNKSALRLTGDNVPLARSLVPGAASGGRTKTWTPPFNESWEWAADRICAADLGGQFVLELRTCFSSILSFDFQFLPPLSLVLHPLFILRLSSVRSSIRAPSFLLSSSSLIPFHLSFYALHFALFLGIAGPPGPPLPAAALVADASTERRSHIVFLPGGAWRRERGNAGGVASPFIHSAVRGASVPGTEVDAQPPSSDADLLFSEARGNGAQLQVRCRGDRTGLLQAIRVLVNAASEYGGASEAAGAAGAVPLSGFSRRPRASASYARAFRCPVRVSVERSVDVQNAADSDSRRWVERHGLGCYGRGFAGVVRGVLLGWSELNLEHRILNCFVVTESRTVQYVFYASPRGIFIPWVGIARRTSNANEIKSVGMSSASYNM</sequence>
<proteinExistence type="predicted"/>
<organism evidence="2 3">
    <name type="scientific">Mycena rosella</name>
    <name type="common">Pink bonnet</name>
    <name type="synonym">Agaricus rosellus</name>
    <dbReference type="NCBI Taxonomy" id="1033263"/>
    <lineage>
        <taxon>Eukaryota</taxon>
        <taxon>Fungi</taxon>
        <taxon>Dikarya</taxon>
        <taxon>Basidiomycota</taxon>
        <taxon>Agaricomycotina</taxon>
        <taxon>Agaricomycetes</taxon>
        <taxon>Agaricomycetidae</taxon>
        <taxon>Agaricales</taxon>
        <taxon>Marasmiineae</taxon>
        <taxon>Mycenaceae</taxon>
        <taxon>Mycena</taxon>
    </lineage>
</organism>
<accession>A0AAD7GQA0</accession>
<keyword evidence="3" id="KW-1185">Reference proteome</keyword>
<evidence type="ECO:0000313" key="3">
    <source>
        <dbReference type="Proteomes" id="UP001221757"/>
    </source>
</evidence>
<feature type="compositionally biased region" description="Polar residues" evidence="1">
    <location>
        <begin position="1"/>
        <end position="17"/>
    </location>
</feature>
<dbReference type="AlphaFoldDB" id="A0AAD7GQA0"/>
<dbReference type="EMBL" id="JARKIE010000014">
    <property type="protein sequence ID" value="KAJ7702827.1"/>
    <property type="molecule type" value="Genomic_DNA"/>
</dbReference>
<protein>
    <submittedName>
        <fullName evidence="2">Uncharacterized protein</fullName>
    </submittedName>
</protein>
<name>A0AAD7GQA0_MYCRO</name>
<reference evidence="2" key="1">
    <citation type="submission" date="2023-03" db="EMBL/GenBank/DDBJ databases">
        <title>Massive genome expansion in bonnet fungi (Mycena s.s.) driven by repeated elements and novel gene families across ecological guilds.</title>
        <authorList>
            <consortium name="Lawrence Berkeley National Laboratory"/>
            <person name="Harder C.B."/>
            <person name="Miyauchi S."/>
            <person name="Viragh M."/>
            <person name="Kuo A."/>
            <person name="Thoen E."/>
            <person name="Andreopoulos B."/>
            <person name="Lu D."/>
            <person name="Skrede I."/>
            <person name="Drula E."/>
            <person name="Henrissat B."/>
            <person name="Morin E."/>
            <person name="Kohler A."/>
            <person name="Barry K."/>
            <person name="LaButti K."/>
            <person name="Morin E."/>
            <person name="Salamov A."/>
            <person name="Lipzen A."/>
            <person name="Mereny Z."/>
            <person name="Hegedus B."/>
            <person name="Baldrian P."/>
            <person name="Stursova M."/>
            <person name="Weitz H."/>
            <person name="Taylor A."/>
            <person name="Grigoriev I.V."/>
            <person name="Nagy L.G."/>
            <person name="Martin F."/>
            <person name="Kauserud H."/>
        </authorList>
    </citation>
    <scope>NUCLEOTIDE SEQUENCE</scope>
    <source>
        <strain evidence="2">CBHHK067</strain>
    </source>
</reference>